<keyword evidence="2" id="KW-0675">Receptor</keyword>
<gene>
    <name evidence="2" type="ORF">M989_00408</name>
</gene>
<organism evidence="2 3">
    <name type="scientific">Kluyvera georgiana ATCC 51603</name>
    <dbReference type="NCBI Taxonomy" id="1354264"/>
    <lineage>
        <taxon>Bacteria</taxon>
        <taxon>Pseudomonadati</taxon>
        <taxon>Pseudomonadota</taxon>
        <taxon>Gammaproteobacteria</taxon>
        <taxon>Enterobacterales</taxon>
        <taxon>Enterobacteriaceae</taxon>
        <taxon>Kluyvera</taxon>
    </lineage>
</organism>
<dbReference type="Pfam" id="PF10694">
    <property type="entry name" value="DUF2500"/>
    <property type="match status" value="1"/>
</dbReference>
<evidence type="ECO:0000313" key="2">
    <source>
        <dbReference type="EMBL" id="OAT56023.1"/>
    </source>
</evidence>
<reference evidence="2 3" key="1">
    <citation type="submission" date="2016-04" db="EMBL/GenBank/DDBJ databases">
        <title>ATOL: Assembling a taxonomically balanced genome-scale reconstruction of the evolutionary history of the Enterobacteriaceae.</title>
        <authorList>
            <person name="Plunkett G.III."/>
            <person name="Neeno-Eckwall E.C."/>
            <person name="Glasner J.D."/>
            <person name="Perna N.T."/>
        </authorList>
    </citation>
    <scope>NUCLEOTIDE SEQUENCE [LARGE SCALE GENOMIC DNA]</scope>
    <source>
        <strain evidence="2 3">ATCC 51603</strain>
    </source>
</reference>
<dbReference type="PATRIC" id="fig|1354264.4.peg.425"/>
<dbReference type="Proteomes" id="UP000078386">
    <property type="component" value="Unassembled WGS sequence"/>
</dbReference>
<accession>A0A1B7K7C7</accession>
<evidence type="ECO:0000313" key="3">
    <source>
        <dbReference type="Proteomes" id="UP000078386"/>
    </source>
</evidence>
<name>A0A1B7K7C7_9ENTR</name>
<protein>
    <submittedName>
        <fullName evidence="2">Putative receptor</fullName>
    </submittedName>
</protein>
<keyword evidence="1" id="KW-0472">Membrane</keyword>
<keyword evidence="1" id="KW-0812">Transmembrane</keyword>
<keyword evidence="1" id="KW-1133">Transmembrane helix</keyword>
<proteinExistence type="predicted"/>
<sequence length="139" mass="16110">MTMADRALYYDLRKFLRETEMSKMPLFFIVVVAVIVVAASFRYVQQRREKMDNDAAPLMQKRVVVSNKREKVLNDRRSRQQTVTPAGSEMRYDVSFKPEQGGLEVSFRVEAAQYHQLTVGDKGTLSYKGSRFVEFKADQ</sequence>
<dbReference type="EMBL" id="LXEU01000010">
    <property type="protein sequence ID" value="OAT56023.1"/>
    <property type="molecule type" value="Genomic_DNA"/>
</dbReference>
<keyword evidence="3" id="KW-1185">Reference proteome</keyword>
<dbReference type="InterPro" id="IPR019635">
    <property type="entry name" value="DUF2500"/>
</dbReference>
<dbReference type="Gene3D" id="2.40.50.660">
    <property type="match status" value="1"/>
</dbReference>
<dbReference type="AlphaFoldDB" id="A0A1B7K7C7"/>
<feature type="transmembrane region" description="Helical" evidence="1">
    <location>
        <begin position="24"/>
        <end position="44"/>
    </location>
</feature>
<comment type="caution">
    <text evidence="2">The sequence shown here is derived from an EMBL/GenBank/DDBJ whole genome shotgun (WGS) entry which is preliminary data.</text>
</comment>
<evidence type="ECO:0000256" key="1">
    <source>
        <dbReference type="SAM" id="Phobius"/>
    </source>
</evidence>